<dbReference type="EMBL" id="SSHH01000002">
    <property type="protein sequence ID" value="TIX50162.1"/>
    <property type="molecule type" value="Genomic_DNA"/>
</dbReference>
<name>A0A4T3EZH1_9SPHN</name>
<evidence type="ECO:0000256" key="1">
    <source>
        <dbReference type="SAM" id="MobiDB-lite"/>
    </source>
</evidence>
<feature type="region of interest" description="Disordered" evidence="1">
    <location>
        <begin position="88"/>
        <end position="110"/>
    </location>
</feature>
<reference evidence="3 4" key="1">
    <citation type="submission" date="2019-04" db="EMBL/GenBank/DDBJ databases">
        <title>Altererythrobacter aquimixticola sp. nov., isolated from sediment of junction between the ocean and a freshwater spring.</title>
        <authorList>
            <person name="Yoon J.-H."/>
        </authorList>
    </citation>
    <scope>NUCLEOTIDE SEQUENCE [LARGE SCALE GENOMIC DNA]</scope>
    <source>
        <strain evidence="3 4">SSKS-13</strain>
    </source>
</reference>
<evidence type="ECO:0000313" key="3">
    <source>
        <dbReference type="EMBL" id="TIX50162.1"/>
    </source>
</evidence>
<sequence length="110" mass="12243">MKFYIAAAVTLVFATSAALAQERDEDDSTTQATQASEQDADVAEEAEDDRGSEVVCRTERVTGSLTRRTRTCLTRDEWDDVHSRTRNEMDRMGRNASGGKECRQDQFGGC</sequence>
<gene>
    <name evidence="3" type="ORF">E5222_07660</name>
</gene>
<dbReference type="RefSeq" id="WP_136693182.1">
    <property type="nucleotide sequence ID" value="NZ_SSHH01000002.1"/>
</dbReference>
<feature type="signal peptide" evidence="2">
    <location>
        <begin position="1"/>
        <end position="20"/>
    </location>
</feature>
<organism evidence="3 4">
    <name type="scientific">Alteraurantiacibacter aquimixticola</name>
    <dbReference type="NCBI Taxonomy" id="2489173"/>
    <lineage>
        <taxon>Bacteria</taxon>
        <taxon>Pseudomonadati</taxon>
        <taxon>Pseudomonadota</taxon>
        <taxon>Alphaproteobacteria</taxon>
        <taxon>Sphingomonadales</taxon>
        <taxon>Erythrobacteraceae</taxon>
        <taxon>Alteraurantiacibacter</taxon>
    </lineage>
</organism>
<evidence type="ECO:0000256" key="2">
    <source>
        <dbReference type="SAM" id="SignalP"/>
    </source>
</evidence>
<feature type="compositionally biased region" description="Acidic residues" evidence="1">
    <location>
        <begin position="38"/>
        <end position="48"/>
    </location>
</feature>
<feature type="region of interest" description="Disordered" evidence="1">
    <location>
        <begin position="20"/>
        <end position="55"/>
    </location>
</feature>
<comment type="caution">
    <text evidence="3">The sequence shown here is derived from an EMBL/GenBank/DDBJ whole genome shotgun (WGS) entry which is preliminary data.</text>
</comment>
<proteinExistence type="predicted"/>
<dbReference type="AlphaFoldDB" id="A0A4T3EZH1"/>
<feature type="chain" id="PRO_5020328817" description="Secreted protein" evidence="2">
    <location>
        <begin position="21"/>
        <end position="110"/>
    </location>
</feature>
<protein>
    <recommendedName>
        <fullName evidence="5">Secreted protein</fullName>
    </recommendedName>
</protein>
<accession>A0A4T3EZH1</accession>
<keyword evidence="2" id="KW-0732">Signal</keyword>
<keyword evidence="4" id="KW-1185">Reference proteome</keyword>
<evidence type="ECO:0008006" key="5">
    <source>
        <dbReference type="Google" id="ProtNLM"/>
    </source>
</evidence>
<dbReference type="Proteomes" id="UP000309389">
    <property type="component" value="Unassembled WGS sequence"/>
</dbReference>
<evidence type="ECO:0000313" key="4">
    <source>
        <dbReference type="Proteomes" id="UP000309389"/>
    </source>
</evidence>